<name>A0A4C1ZT05_EUMVA</name>
<accession>A0A4C1ZT05</accession>
<organism evidence="2 3">
    <name type="scientific">Eumeta variegata</name>
    <name type="common">Bagworm moth</name>
    <name type="synonym">Eumeta japonica</name>
    <dbReference type="NCBI Taxonomy" id="151549"/>
    <lineage>
        <taxon>Eukaryota</taxon>
        <taxon>Metazoa</taxon>
        <taxon>Ecdysozoa</taxon>
        <taxon>Arthropoda</taxon>
        <taxon>Hexapoda</taxon>
        <taxon>Insecta</taxon>
        <taxon>Pterygota</taxon>
        <taxon>Neoptera</taxon>
        <taxon>Endopterygota</taxon>
        <taxon>Lepidoptera</taxon>
        <taxon>Glossata</taxon>
        <taxon>Ditrysia</taxon>
        <taxon>Tineoidea</taxon>
        <taxon>Psychidae</taxon>
        <taxon>Oiketicinae</taxon>
        <taxon>Eumeta</taxon>
    </lineage>
</organism>
<sequence length="114" mass="12631">MSIPTLTLNEVSKGTQGVDTPPNTKKVLIGMLNDFMDLQYAKETPYTTGERVLPMDTTIEEVDGAVDEKMGRKYVDVFKKISDTFKSGDLTPQKNNGTWDPKLTPVLVLITPNP</sequence>
<dbReference type="OrthoDB" id="7401377at2759"/>
<gene>
    <name evidence="2" type="ORF">EVAR_67990_1</name>
</gene>
<keyword evidence="3" id="KW-1185">Reference proteome</keyword>
<evidence type="ECO:0000313" key="3">
    <source>
        <dbReference type="Proteomes" id="UP000299102"/>
    </source>
</evidence>
<feature type="region of interest" description="Disordered" evidence="1">
    <location>
        <begin position="1"/>
        <end position="22"/>
    </location>
</feature>
<dbReference type="AlphaFoldDB" id="A0A4C1ZT05"/>
<dbReference type="EMBL" id="BGZK01002063">
    <property type="protein sequence ID" value="GBP90169.1"/>
    <property type="molecule type" value="Genomic_DNA"/>
</dbReference>
<evidence type="ECO:0000313" key="2">
    <source>
        <dbReference type="EMBL" id="GBP90169.1"/>
    </source>
</evidence>
<reference evidence="2 3" key="1">
    <citation type="journal article" date="2019" name="Commun. Biol.">
        <title>The bagworm genome reveals a unique fibroin gene that provides high tensile strength.</title>
        <authorList>
            <person name="Kono N."/>
            <person name="Nakamura H."/>
            <person name="Ohtoshi R."/>
            <person name="Tomita M."/>
            <person name="Numata K."/>
            <person name="Arakawa K."/>
        </authorList>
    </citation>
    <scope>NUCLEOTIDE SEQUENCE [LARGE SCALE GENOMIC DNA]</scope>
</reference>
<evidence type="ECO:0000256" key="1">
    <source>
        <dbReference type="SAM" id="MobiDB-lite"/>
    </source>
</evidence>
<comment type="caution">
    <text evidence="2">The sequence shown here is derived from an EMBL/GenBank/DDBJ whole genome shotgun (WGS) entry which is preliminary data.</text>
</comment>
<protein>
    <submittedName>
        <fullName evidence="2">Uncharacterized protein</fullName>
    </submittedName>
</protein>
<proteinExistence type="predicted"/>
<dbReference type="Proteomes" id="UP000299102">
    <property type="component" value="Unassembled WGS sequence"/>
</dbReference>